<keyword evidence="2" id="KW-0813">Transport</keyword>
<name>A0A9C6TV75_FRAOC</name>
<protein>
    <submittedName>
        <fullName evidence="8">Intermembrane lipid transfer protein VPS13C-like</fullName>
    </submittedName>
</protein>
<dbReference type="InterPro" id="IPR009543">
    <property type="entry name" value="VPS13_VAB"/>
</dbReference>
<feature type="domain" description="Vacuolar protein sorting-associated protein 13 VPS13 adaptor binding" evidence="6">
    <location>
        <begin position="1428"/>
        <end position="1965"/>
    </location>
</feature>
<reference evidence="8" key="1">
    <citation type="submission" date="2025-08" db="UniProtKB">
        <authorList>
            <consortium name="RefSeq"/>
        </authorList>
    </citation>
    <scope>IDENTIFICATION</scope>
    <source>
        <tissue evidence="8">Whole organism</tissue>
    </source>
</reference>
<dbReference type="InterPro" id="IPR026854">
    <property type="entry name" value="VPS13_N"/>
</dbReference>
<feature type="region of interest" description="Disordered" evidence="4">
    <location>
        <begin position="2046"/>
        <end position="2071"/>
    </location>
</feature>
<dbReference type="Pfam" id="PF25036">
    <property type="entry name" value="VPS13_VAB"/>
    <property type="match status" value="1"/>
</dbReference>
<comment type="similarity">
    <text evidence="1">Belongs to the VPS13 family.</text>
</comment>
<dbReference type="KEGG" id="foc:113207415"/>
<evidence type="ECO:0000313" key="8">
    <source>
        <dbReference type="RefSeq" id="XP_052120607.1"/>
    </source>
</evidence>
<evidence type="ECO:0000313" key="7">
    <source>
        <dbReference type="Proteomes" id="UP000504606"/>
    </source>
</evidence>
<evidence type="ECO:0000256" key="1">
    <source>
        <dbReference type="ARBA" id="ARBA00006545"/>
    </source>
</evidence>
<keyword evidence="3" id="KW-0445">Lipid transport</keyword>
<evidence type="ECO:0000259" key="6">
    <source>
        <dbReference type="Pfam" id="PF25036"/>
    </source>
</evidence>
<evidence type="ECO:0000256" key="4">
    <source>
        <dbReference type="SAM" id="MobiDB-lite"/>
    </source>
</evidence>
<gene>
    <name evidence="8" type="primary">LOC113207415</name>
</gene>
<evidence type="ECO:0000256" key="3">
    <source>
        <dbReference type="ARBA" id="ARBA00023055"/>
    </source>
</evidence>
<dbReference type="PANTHER" id="PTHR16166:SF93">
    <property type="entry name" value="INTERMEMBRANE LIPID TRANSFER PROTEIN VPS13"/>
    <property type="match status" value="1"/>
</dbReference>
<feature type="region of interest" description="Disordered" evidence="4">
    <location>
        <begin position="1998"/>
        <end position="2029"/>
    </location>
</feature>
<evidence type="ECO:0000256" key="2">
    <source>
        <dbReference type="ARBA" id="ARBA00022448"/>
    </source>
</evidence>
<dbReference type="OrthoDB" id="428159at2759"/>
<feature type="compositionally biased region" description="Low complexity" evidence="4">
    <location>
        <begin position="2002"/>
        <end position="2013"/>
    </location>
</feature>
<dbReference type="RefSeq" id="XP_052120607.1">
    <property type="nucleotide sequence ID" value="XM_052264647.1"/>
</dbReference>
<dbReference type="GO" id="GO:0006623">
    <property type="term" value="P:protein targeting to vacuole"/>
    <property type="evidence" value="ECO:0007669"/>
    <property type="project" value="TreeGrafter"/>
</dbReference>
<dbReference type="GO" id="GO:0045053">
    <property type="term" value="P:protein retention in Golgi apparatus"/>
    <property type="evidence" value="ECO:0007669"/>
    <property type="project" value="TreeGrafter"/>
</dbReference>
<dbReference type="InterPro" id="IPR026847">
    <property type="entry name" value="VPS13"/>
</dbReference>
<dbReference type="Pfam" id="PF12624">
    <property type="entry name" value="VPS13_N"/>
    <property type="match status" value="1"/>
</dbReference>
<evidence type="ECO:0000259" key="5">
    <source>
        <dbReference type="Pfam" id="PF12624"/>
    </source>
</evidence>
<keyword evidence="7" id="KW-1185">Reference proteome</keyword>
<dbReference type="GO" id="GO:0006869">
    <property type="term" value="P:lipid transport"/>
    <property type="evidence" value="ECO:0007669"/>
    <property type="project" value="UniProtKB-KW"/>
</dbReference>
<proteinExistence type="inferred from homology"/>
<feature type="domain" description="Chorein N-terminal" evidence="5">
    <location>
        <begin position="1"/>
        <end position="799"/>
    </location>
</feature>
<dbReference type="GeneID" id="113207415"/>
<organism evidence="7 8">
    <name type="scientific">Frankliniella occidentalis</name>
    <name type="common">Western flower thrips</name>
    <name type="synonym">Euthrips occidentalis</name>
    <dbReference type="NCBI Taxonomy" id="133901"/>
    <lineage>
        <taxon>Eukaryota</taxon>
        <taxon>Metazoa</taxon>
        <taxon>Ecdysozoa</taxon>
        <taxon>Arthropoda</taxon>
        <taxon>Hexapoda</taxon>
        <taxon>Insecta</taxon>
        <taxon>Pterygota</taxon>
        <taxon>Neoptera</taxon>
        <taxon>Paraneoptera</taxon>
        <taxon>Thysanoptera</taxon>
        <taxon>Terebrantia</taxon>
        <taxon>Thripoidea</taxon>
        <taxon>Thripidae</taxon>
        <taxon>Frankliniella</taxon>
    </lineage>
</organism>
<dbReference type="PANTHER" id="PTHR16166">
    <property type="entry name" value="VACUOLAR PROTEIN SORTING-ASSOCIATED PROTEIN VPS13"/>
    <property type="match status" value="1"/>
</dbReference>
<accession>A0A9C6TV75</accession>
<sequence length="2384" mass="267391">MFEGVVAAVLNRFLGKYVQDLDTENLNVGIFGGDVQLHNLRIRPEALYELDLPIEVKAGTIGRVALNIPWSGLYTESVIVTIEDVYVVAGPVLQGPYDPERDKRLLRAAKRRHLDDTSDWLGMPDTGSFLENLITTVMNNLQVFIRNVHIRYEDTIMDPDPDVTFTCGICLFNLSVEFTNSKWKPCPSSPGATSVYQLIRIESFSVYVNKEGRPIIGDQDPEQVPFSVWREDMERGLKQFNTGADPLKFMVQPVSAKVKVIVNRSNEARVPKLLVDFVVEDVSLRLTRDQYGALRRLHDSLRRNRVAWRFRPFRPAGRVGQGGAAAAGTRVMAWWRYALEAVLEQRVRPYTWSRVRRHREVYSRYRDACARALLQPADTELKLDLQQLEDQLDVVDILVAREHAKLKLHRDNPERVAVGARAPSRLARWFSAAGGAGASSYATSGSRSPSPELQVRAERPRGLWAQLSGSERDRLFEAIGYAEGTQRPEKPKQYIEHKLNVTLVNCSLSLVSDAGEVLASHLTHLLASLETRPAASAYKISLRVESAVVEGASLEHHLVPLATANVNSGNNYSNFMAIDIEKNPSKSDADFGLSITMEPMEIVYHEHAVSELLTFFCSKPRPVKDLCLSAGHHLKRALKAAATVGRRALTRRNTYCLSVDVRGPYIVIPESGSMQKGGQVLVLDAGRVVVRTELQPPGVSLEDATQMELEERLYDRLHVECSEAQVLFCDSGDEWWESRKMQDSELHLVPKVRGQVVFSNSVRPEYRALARHKLTVSLSSVKLNLSDRRIGMGLDFLENVPAPTFRRASTHAAQQEDQVEHPDLDPADHVVAGLSGEQLARVRSVVRQAAVRAVRGQAPDDGCTPKLANLEVDKSFMSSDHSDSEELELWARTVDLPGFDDNVSPHNAITMLLRFVIGEVVVNLARSSNRVDKPYLLLRLGKLCWDSALMEYGPAVQASVGSVQLVDRLHAAPGGTGQYLEMISTATGAQDDDVLSLLYRKVRSNCPDFKSHFHSVEQSLVVDVATVNLVFHQEAFITLNKYLQYIVHKFQSRDSLRARASSAFGGLRPSLESGRRRVRALWSGAEDPPIPQGATKFSYSTRATELRVRLCDTDLDFMDIRVTGLESDCLFKANERMVLRTYLTGITCEDLSDVTLYHRVLQVDDDRVLDLKYVRHAPRLYQKSGLAAGRDDDVKSDGSLKVRLGRLSLVLLYKTVVDLQQFVEPLLRPGLVPHWLALAGKVVDKAAGRLRTWPTRLHVSLDLHLPALLLPQKSASPNLVVANLGDLTVENFFKEMPPPSPDGAGSPLVIDNILVRLDAVQLSRAVMTLAGALHVQEPILEPLSLRLDIKRLVASPSAPGLHAPSHQKYLDYDVNLYSGVDGMEQDGVEETAGVFYCDASHQSQEVFSPVMRFPPDTISDLYKKITDLRLTVNVEGFEPIHVLCPKRSCHKLHALLPARNNIRYHIMMDVESTCQYRRVTIRSPLQIRNETTFSIGLYYKKSVFDALGLPHIGESTNPFDDSIFFMNLEPDKVCDVPLHVAYNCKIHFHPAYNPFCASESGLWWKDLGADMSTAKDFFCSAKDDKDLRAFSCRVVCSEGSPVKQTYRSIPNYMLRLLPPLQFYNGLPFAVELKVPSIAWEQRVEAGDRVSQYFLNLQKQHRVAVEVPAYLGLSWSGNFNLTSDLEEKTVTMTTEQDTEGGNKQLGVTVRVDRAGTCVVYLHSPYWIVNKTGLPLQIRGSLSDVVYDVPAEEALLFSFRKVRRRCARLRAYHSSWSSAFSLDTVDTNGLVVCRDRERRRHYRILQSVQLSSGCPQLTKIVTLLPNLIVYNRCRRPLRFMEENERADLWIDLAPDKCQPFWPVTDSMRMLVKYRDSKLVSQHFPVTQTHTTVLRMDRGTGLVVEVTGGGDMPFAVVFRSYSEGDAPLRVDNLCEDLFLKVHQQDLGQVALLSPYQSMLYTWDDPSRERCLLWNVYNKKSKGFVADFWKDGHGQERVCFHSVRQPPGSSSASSGSAAGSGTGGVASASSVGSAPTGVTSKLSAGLKLLAPKAPKQDGGSSSSDDTESDDLLRSQQLKRTRRDKVVVYWVSYLEAHQRVLLFTQDERVSLSARKRIQSERSHLEAFLSLSGVGVSLMAPTASPASPAHGPTRELAYLSVTDSAAVWEVCMAHRWKPLSLELASWIEDKWRHDHKRAQMKEYVHVDFEKMYMTKPFYGELRRRYNPAFWMQLRRSEHLTYCRMSIHRLQLDNQQPSAHFPTVLCPAPGSGAPAPAPAQAARRALLKPCVDLLVLRRARPAYRQNVYKYVKVVVQEFSVQLERDFLDALLASWAAATAPPGRPIPDDDQHRLLEGLRQDVARSYVPVHFLGVVSAEPEPEQRTRYFTGGK</sequence>
<dbReference type="Proteomes" id="UP000504606">
    <property type="component" value="Unplaced"/>
</dbReference>